<dbReference type="GO" id="GO:0030388">
    <property type="term" value="P:fructose 1,6-bisphosphate metabolic process"/>
    <property type="evidence" value="ECO:0007669"/>
    <property type="project" value="TreeGrafter"/>
</dbReference>
<comment type="catalytic activity">
    <reaction evidence="15">
        <text>beta-D-fructose 6-phosphate + ATP = beta-D-fructose 1,6-bisphosphate + ADP + H(+)</text>
        <dbReference type="Rhea" id="RHEA:16109"/>
        <dbReference type="ChEBI" id="CHEBI:15378"/>
        <dbReference type="ChEBI" id="CHEBI:30616"/>
        <dbReference type="ChEBI" id="CHEBI:32966"/>
        <dbReference type="ChEBI" id="CHEBI:57634"/>
        <dbReference type="ChEBI" id="CHEBI:456216"/>
        <dbReference type="EC" id="2.7.1.11"/>
    </reaction>
</comment>
<evidence type="ECO:0000256" key="10">
    <source>
        <dbReference type="ARBA" id="ARBA00022777"/>
    </source>
</evidence>
<reference evidence="17 18" key="1">
    <citation type="submission" date="2019-05" db="EMBL/GenBank/DDBJ databases">
        <title>Arcobacter sp. nov., isolated from sea sediment.</title>
        <authorList>
            <person name="Kim W."/>
        </authorList>
    </citation>
    <scope>NUCLEOTIDE SEQUENCE [LARGE SCALE GENOMIC DNA]</scope>
    <source>
        <strain evidence="17 18">CAU 1517</strain>
    </source>
</reference>
<dbReference type="EMBL" id="VANU01000003">
    <property type="protein sequence ID" value="TLP38472.1"/>
    <property type="molecule type" value="Genomic_DNA"/>
</dbReference>
<evidence type="ECO:0000256" key="15">
    <source>
        <dbReference type="ARBA" id="ARBA00048070"/>
    </source>
</evidence>
<dbReference type="Pfam" id="PF00365">
    <property type="entry name" value="PFK"/>
    <property type="match status" value="1"/>
</dbReference>
<proteinExistence type="inferred from homology"/>
<organism evidence="17 18">
    <name type="scientific">Arcobacter arenosus</name>
    <dbReference type="NCBI Taxonomy" id="2576037"/>
    <lineage>
        <taxon>Bacteria</taxon>
        <taxon>Pseudomonadati</taxon>
        <taxon>Campylobacterota</taxon>
        <taxon>Epsilonproteobacteria</taxon>
        <taxon>Campylobacterales</taxon>
        <taxon>Arcobacteraceae</taxon>
        <taxon>Arcobacter</taxon>
    </lineage>
</organism>
<protein>
    <recommendedName>
        <fullName evidence="4">6-phosphofructokinase</fullName>
        <ecNumber evidence="4">2.7.1.11</ecNumber>
    </recommendedName>
</protein>
<keyword evidence="8" id="KW-0479">Metal-binding</keyword>
<dbReference type="GO" id="GO:0006002">
    <property type="term" value="P:fructose 6-phosphate metabolic process"/>
    <property type="evidence" value="ECO:0007669"/>
    <property type="project" value="InterPro"/>
</dbReference>
<dbReference type="GO" id="GO:0070095">
    <property type="term" value="F:fructose-6-phosphate binding"/>
    <property type="evidence" value="ECO:0007669"/>
    <property type="project" value="TreeGrafter"/>
</dbReference>
<dbReference type="GO" id="GO:0046872">
    <property type="term" value="F:metal ion binding"/>
    <property type="evidence" value="ECO:0007669"/>
    <property type="project" value="UniProtKB-KW"/>
</dbReference>
<evidence type="ECO:0000256" key="11">
    <source>
        <dbReference type="ARBA" id="ARBA00022840"/>
    </source>
</evidence>
<keyword evidence="7 17" id="KW-0808">Transferase</keyword>
<dbReference type="Proteomes" id="UP000308901">
    <property type="component" value="Unassembled WGS sequence"/>
</dbReference>
<evidence type="ECO:0000256" key="3">
    <source>
        <dbReference type="ARBA" id="ARBA00004679"/>
    </source>
</evidence>
<dbReference type="InterPro" id="IPR012003">
    <property type="entry name" value="ATP_PFK_prok-type"/>
</dbReference>
<dbReference type="OrthoDB" id="9802503at2"/>
<evidence type="ECO:0000256" key="6">
    <source>
        <dbReference type="ARBA" id="ARBA00022533"/>
    </source>
</evidence>
<evidence type="ECO:0000256" key="7">
    <source>
        <dbReference type="ARBA" id="ARBA00022679"/>
    </source>
</evidence>
<keyword evidence="9" id="KW-0547">Nucleotide-binding</keyword>
<evidence type="ECO:0000256" key="5">
    <source>
        <dbReference type="ARBA" id="ARBA00022490"/>
    </source>
</evidence>
<evidence type="ECO:0000256" key="13">
    <source>
        <dbReference type="ARBA" id="ARBA00023152"/>
    </source>
</evidence>
<evidence type="ECO:0000313" key="18">
    <source>
        <dbReference type="Proteomes" id="UP000308901"/>
    </source>
</evidence>
<dbReference type="InterPro" id="IPR015912">
    <property type="entry name" value="Phosphofructokinase_CS"/>
</dbReference>
<keyword evidence="18" id="KW-1185">Reference proteome</keyword>
<dbReference type="GO" id="GO:0042802">
    <property type="term" value="F:identical protein binding"/>
    <property type="evidence" value="ECO:0007669"/>
    <property type="project" value="TreeGrafter"/>
</dbReference>
<keyword evidence="6" id="KW-0021">Allosteric enzyme</keyword>
<dbReference type="AlphaFoldDB" id="A0A5R8Y1N3"/>
<evidence type="ECO:0000256" key="4">
    <source>
        <dbReference type="ARBA" id="ARBA00012055"/>
    </source>
</evidence>
<evidence type="ECO:0000256" key="14">
    <source>
        <dbReference type="ARBA" id="ARBA00038478"/>
    </source>
</evidence>
<dbReference type="Gene3D" id="3.40.50.460">
    <property type="entry name" value="Phosphofructokinase domain"/>
    <property type="match status" value="1"/>
</dbReference>
<sequence>MMAIAIMTSGGDCAGMNPAIKQFVDYCFNRKVQPYLIYDGLKGLIDGDIRPATYEDVAGIMHEGGTKIRSSRSKRFFEYKYREQAYKNLQKHNIDKIVILGGDGSFRALNQFHKDFGVNFVGIPATIDNDIFGTEYCLGVDTALNVIRQATDAVRDTSSSFKRACVIETMGRDCGYLALVSAIACGAEVCIIPELDYDLNIIGERLKKEIANGRKYVVCVVAEGCHDNKCTSTQQLVDWLQNDIGIETRATILGHVQRGGNPTVFDRLLASQFATFAVDRLLSGEKGGSVIVYNKSEFDFVSIEYVNSQKYKIKEELLDLARRLVN</sequence>
<keyword evidence="13" id="KW-0324">Glycolysis</keyword>
<keyword evidence="11" id="KW-0067">ATP-binding</keyword>
<keyword evidence="5" id="KW-0963">Cytoplasm</keyword>
<comment type="subcellular location">
    <subcellularLocation>
        <location evidence="2">Cytoplasm</location>
    </subcellularLocation>
</comment>
<evidence type="ECO:0000256" key="8">
    <source>
        <dbReference type="ARBA" id="ARBA00022723"/>
    </source>
</evidence>
<feature type="domain" description="Phosphofructokinase" evidence="16">
    <location>
        <begin position="4"/>
        <end position="279"/>
    </location>
</feature>
<dbReference type="PROSITE" id="PS00433">
    <property type="entry name" value="PHOSPHOFRUCTOKINASE"/>
    <property type="match status" value="1"/>
</dbReference>
<dbReference type="Gene3D" id="3.40.50.450">
    <property type="match status" value="1"/>
</dbReference>
<dbReference type="GO" id="GO:0005945">
    <property type="term" value="C:6-phosphofructokinase complex"/>
    <property type="evidence" value="ECO:0007669"/>
    <property type="project" value="TreeGrafter"/>
</dbReference>
<dbReference type="GO" id="GO:0005524">
    <property type="term" value="F:ATP binding"/>
    <property type="evidence" value="ECO:0007669"/>
    <property type="project" value="UniProtKB-KW"/>
</dbReference>
<evidence type="ECO:0000259" key="16">
    <source>
        <dbReference type="Pfam" id="PF00365"/>
    </source>
</evidence>
<dbReference type="SUPFAM" id="SSF53784">
    <property type="entry name" value="Phosphofructokinase"/>
    <property type="match status" value="1"/>
</dbReference>
<gene>
    <name evidence="17" type="ORF">FDK22_08355</name>
</gene>
<dbReference type="FunFam" id="3.40.50.460:FF:000002">
    <property type="entry name" value="ATP-dependent 6-phosphofructokinase"/>
    <property type="match status" value="1"/>
</dbReference>
<comment type="similarity">
    <text evidence="14">Belongs to the phosphofructokinase type A (PFKA) family.</text>
</comment>
<dbReference type="PANTHER" id="PTHR13697:SF4">
    <property type="entry name" value="ATP-DEPENDENT 6-PHOSPHOFRUCTOKINASE"/>
    <property type="match status" value="1"/>
</dbReference>
<comment type="cofactor">
    <cofactor evidence="1">
        <name>Mg(2+)</name>
        <dbReference type="ChEBI" id="CHEBI:18420"/>
    </cofactor>
</comment>
<dbReference type="NCBIfam" id="NF002872">
    <property type="entry name" value="PRK03202.1"/>
    <property type="match status" value="1"/>
</dbReference>
<comment type="caution">
    <text evidence="17">The sequence shown here is derived from an EMBL/GenBank/DDBJ whole genome shotgun (WGS) entry which is preliminary data.</text>
</comment>
<dbReference type="GO" id="GO:0016208">
    <property type="term" value="F:AMP binding"/>
    <property type="evidence" value="ECO:0007669"/>
    <property type="project" value="TreeGrafter"/>
</dbReference>
<dbReference type="GO" id="GO:0061621">
    <property type="term" value="P:canonical glycolysis"/>
    <property type="evidence" value="ECO:0007669"/>
    <property type="project" value="TreeGrafter"/>
</dbReference>
<evidence type="ECO:0000256" key="1">
    <source>
        <dbReference type="ARBA" id="ARBA00001946"/>
    </source>
</evidence>
<dbReference type="InterPro" id="IPR000023">
    <property type="entry name" value="Phosphofructokinase_dom"/>
</dbReference>
<keyword evidence="12" id="KW-0460">Magnesium</keyword>
<name>A0A5R8Y1N3_9BACT</name>
<dbReference type="UniPathway" id="UPA00109">
    <property type="reaction ID" value="UER00182"/>
</dbReference>
<evidence type="ECO:0000256" key="9">
    <source>
        <dbReference type="ARBA" id="ARBA00022741"/>
    </source>
</evidence>
<dbReference type="PRINTS" id="PR00476">
    <property type="entry name" value="PHFRCTKINASE"/>
</dbReference>
<evidence type="ECO:0000256" key="12">
    <source>
        <dbReference type="ARBA" id="ARBA00022842"/>
    </source>
</evidence>
<dbReference type="GO" id="GO:0003872">
    <property type="term" value="F:6-phosphofructokinase activity"/>
    <property type="evidence" value="ECO:0007669"/>
    <property type="project" value="UniProtKB-EC"/>
</dbReference>
<comment type="pathway">
    <text evidence="3">Carbohydrate degradation; glycolysis; D-glyceraldehyde 3-phosphate and glycerone phosphate from D-glucose: step 3/4.</text>
</comment>
<evidence type="ECO:0000313" key="17">
    <source>
        <dbReference type="EMBL" id="TLP38472.1"/>
    </source>
</evidence>
<accession>A0A5R8Y1N3</accession>
<dbReference type="InterPro" id="IPR035966">
    <property type="entry name" value="PKF_sf"/>
</dbReference>
<dbReference type="InterPro" id="IPR022953">
    <property type="entry name" value="ATP_PFK"/>
</dbReference>
<evidence type="ECO:0000256" key="2">
    <source>
        <dbReference type="ARBA" id="ARBA00004496"/>
    </source>
</evidence>
<dbReference type="EC" id="2.7.1.11" evidence="4"/>
<keyword evidence="10 17" id="KW-0418">Kinase</keyword>
<dbReference type="GO" id="GO:0048029">
    <property type="term" value="F:monosaccharide binding"/>
    <property type="evidence" value="ECO:0007669"/>
    <property type="project" value="TreeGrafter"/>
</dbReference>
<dbReference type="PIRSF" id="PIRSF000532">
    <property type="entry name" value="ATP_PFK_prok"/>
    <property type="match status" value="1"/>
</dbReference>
<dbReference type="PANTHER" id="PTHR13697">
    <property type="entry name" value="PHOSPHOFRUCTOKINASE"/>
    <property type="match status" value="1"/>
</dbReference>